<reference evidence="2" key="2">
    <citation type="journal article" date="2015" name="Data Brief">
        <title>Shoot transcriptome of the giant reed, Arundo donax.</title>
        <authorList>
            <person name="Barrero R.A."/>
            <person name="Guerrero F.D."/>
            <person name="Moolhuijzen P."/>
            <person name="Goolsby J.A."/>
            <person name="Tidwell J."/>
            <person name="Bellgard S.E."/>
            <person name="Bellgard M.I."/>
        </authorList>
    </citation>
    <scope>NUCLEOTIDE SEQUENCE</scope>
    <source>
        <tissue evidence="2">Shoot tissue taken approximately 20 cm above the soil surface</tissue>
    </source>
</reference>
<proteinExistence type="predicted"/>
<accession>A0A0A9G6N7</accession>
<protein>
    <submittedName>
        <fullName evidence="2">Uncharacterized protein</fullName>
    </submittedName>
</protein>
<name>A0A0A9G6N7_ARUDO</name>
<feature type="compositionally biased region" description="Polar residues" evidence="1">
    <location>
        <begin position="10"/>
        <end position="32"/>
    </location>
</feature>
<feature type="region of interest" description="Disordered" evidence="1">
    <location>
        <begin position="1"/>
        <end position="67"/>
    </location>
</feature>
<dbReference type="AlphaFoldDB" id="A0A0A9G6N7"/>
<evidence type="ECO:0000313" key="2">
    <source>
        <dbReference type="EMBL" id="JAE20750.1"/>
    </source>
</evidence>
<reference evidence="2" key="1">
    <citation type="submission" date="2014-09" db="EMBL/GenBank/DDBJ databases">
        <authorList>
            <person name="Magalhaes I.L.F."/>
            <person name="Oliveira U."/>
            <person name="Santos F.R."/>
            <person name="Vidigal T.H.D.A."/>
            <person name="Brescovit A.D."/>
            <person name="Santos A.J."/>
        </authorList>
    </citation>
    <scope>NUCLEOTIDE SEQUENCE</scope>
    <source>
        <tissue evidence="2">Shoot tissue taken approximately 20 cm above the soil surface</tissue>
    </source>
</reference>
<evidence type="ECO:0000256" key="1">
    <source>
        <dbReference type="SAM" id="MobiDB-lite"/>
    </source>
</evidence>
<organism evidence="2">
    <name type="scientific">Arundo donax</name>
    <name type="common">Giant reed</name>
    <name type="synonym">Donax arundinaceus</name>
    <dbReference type="NCBI Taxonomy" id="35708"/>
    <lineage>
        <taxon>Eukaryota</taxon>
        <taxon>Viridiplantae</taxon>
        <taxon>Streptophyta</taxon>
        <taxon>Embryophyta</taxon>
        <taxon>Tracheophyta</taxon>
        <taxon>Spermatophyta</taxon>
        <taxon>Magnoliopsida</taxon>
        <taxon>Liliopsida</taxon>
        <taxon>Poales</taxon>
        <taxon>Poaceae</taxon>
        <taxon>PACMAD clade</taxon>
        <taxon>Arundinoideae</taxon>
        <taxon>Arundineae</taxon>
        <taxon>Arundo</taxon>
    </lineage>
</organism>
<dbReference type="EMBL" id="GBRH01177146">
    <property type="protein sequence ID" value="JAE20750.1"/>
    <property type="molecule type" value="Transcribed_RNA"/>
</dbReference>
<sequence length="67" mass="7084">MYGCALDAPTRQSKIGSRTGTSFLDTVSSMDSSPVRAQKERETGKGELVAEQGQSVSSASGGEEWSR</sequence>